<dbReference type="AlphaFoldDB" id="A0A6B3NFT4"/>
<evidence type="ECO:0000313" key="2">
    <source>
        <dbReference type="EMBL" id="NER30520.1"/>
    </source>
</evidence>
<reference evidence="2" key="1">
    <citation type="submission" date="2019-11" db="EMBL/GenBank/DDBJ databases">
        <title>Genomic insights into an expanded diversity of filamentous marine cyanobacteria reveals the extraordinary biosynthetic potential of Moorea and Okeania.</title>
        <authorList>
            <person name="Ferreira Leao T."/>
            <person name="Wang M."/>
            <person name="Moss N."/>
            <person name="Da Silva R."/>
            <person name="Sanders J."/>
            <person name="Nurk S."/>
            <person name="Gurevich A."/>
            <person name="Humphrey G."/>
            <person name="Reher R."/>
            <person name="Zhu Q."/>
            <person name="Belda-Ferre P."/>
            <person name="Glukhov E."/>
            <person name="Rex R."/>
            <person name="Dorrestein P.C."/>
            <person name="Knight R."/>
            <person name="Pevzner P."/>
            <person name="Gerwick W.H."/>
            <person name="Gerwick L."/>
        </authorList>
    </citation>
    <scope>NUCLEOTIDE SEQUENCE</scope>
    <source>
        <strain evidence="2">SIO1C4</strain>
    </source>
</reference>
<gene>
    <name evidence="2" type="ORF">F6J89_23590</name>
</gene>
<feature type="region of interest" description="Disordered" evidence="1">
    <location>
        <begin position="1"/>
        <end position="25"/>
    </location>
</feature>
<protein>
    <submittedName>
        <fullName evidence="2">Uncharacterized protein</fullName>
    </submittedName>
</protein>
<accession>A0A6B3NFT4</accession>
<comment type="caution">
    <text evidence="2">The sequence shown here is derived from an EMBL/GenBank/DDBJ whole genome shotgun (WGS) entry which is preliminary data.</text>
</comment>
<evidence type="ECO:0000256" key="1">
    <source>
        <dbReference type="SAM" id="MobiDB-lite"/>
    </source>
</evidence>
<feature type="compositionally biased region" description="Polar residues" evidence="1">
    <location>
        <begin position="1"/>
        <end position="15"/>
    </location>
</feature>
<proteinExistence type="predicted"/>
<name>A0A6B3NFT4_9CYAN</name>
<dbReference type="EMBL" id="JAAHFQ010000577">
    <property type="protein sequence ID" value="NER30520.1"/>
    <property type="molecule type" value="Genomic_DNA"/>
</dbReference>
<organism evidence="2">
    <name type="scientific">Symploca sp. SIO1C4</name>
    <dbReference type="NCBI Taxonomy" id="2607765"/>
    <lineage>
        <taxon>Bacteria</taxon>
        <taxon>Bacillati</taxon>
        <taxon>Cyanobacteriota</taxon>
        <taxon>Cyanophyceae</taxon>
        <taxon>Coleofasciculales</taxon>
        <taxon>Coleofasciculaceae</taxon>
        <taxon>Symploca</taxon>
    </lineage>
</organism>
<feature type="compositionally biased region" description="Basic and acidic residues" evidence="1">
    <location>
        <begin position="16"/>
        <end position="25"/>
    </location>
</feature>
<sequence>METPQEVNTSPLNTKTSDKTMTPEEAKQLHTKLNHYYRDRKKGTKRKPKPVLKPIGDTETIQKCLTIQKSPTDWDDLANGSLFAVDPSGALLFTKISNSRALCLNFMKSQPVGGAAVYRIFL</sequence>